<evidence type="ECO:0000259" key="5">
    <source>
        <dbReference type="Pfam" id="PF00425"/>
    </source>
</evidence>
<dbReference type="SUPFAM" id="SSF56322">
    <property type="entry name" value="ADC synthase"/>
    <property type="match status" value="1"/>
</dbReference>
<reference evidence="6 7" key="1">
    <citation type="submission" date="2023-04" db="EMBL/GenBank/DDBJ databases">
        <title>Genome sequence of Halobacillus naozhouensis KACC 21980.</title>
        <authorList>
            <person name="Kim S."/>
            <person name="Heo J."/>
            <person name="Kwon S.-W."/>
        </authorList>
    </citation>
    <scope>NUCLEOTIDE SEQUENCE [LARGE SCALE GENOMIC DNA]</scope>
    <source>
        <strain evidence="6 7">KCTC 13234</strain>
    </source>
</reference>
<comment type="catalytic activity">
    <reaction evidence="1 4">
        <text>chorismate = isochorismate</text>
        <dbReference type="Rhea" id="RHEA:18985"/>
        <dbReference type="ChEBI" id="CHEBI:29748"/>
        <dbReference type="ChEBI" id="CHEBI:29780"/>
        <dbReference type="EC" id="5.4.4.2"/>
    </reaction>
</comment>
<dbReference type="PANTHER" id="PTHR42839">
    <property type="entry name" value="ISOCHORISMATE SYNTHASE ENTC"/>
    <property type="match status" value="1"/>
</dbReference>
<keyword evidence="3 4" id="KW-0413">Isomerase</keyword>
<evidence type="ECO:0000256" key="4">
    <source>
        <dbReference type="HAMAP-Rule" id="MF_01935"/>
    </source>
</evidence>
<dbReference type="HAMAP" id="MF_01935">
    <property type="entry name" value="MenF"/>
    <property type="match status" value="1"/>
</dbReference>
<keyword evidence="7" id="KW-1185">Reference proteome</keyword>
<dbReference type="EMBL" id="CP121671">
    <property type="protein sequence ID" value="WFT73562.1"/>
    <property type="molecule type" value="Genomic_DNA"/>
</dbReference>
<dbReference type="GO" id="GO:0008909">
    <property type="term" value="F:isochorismate synthase activity"/>
    <property type="evidence" value="ECO:0007669"/>
    <property type="project" value="UniProtKB-EC"/>
</dbReference>
<name>A0ABY8IU16_9BACI</name>
<dbReference type="InterPro" id="IPR019999">
    <property type="entry name" value="Anth_synth_I-like"/>
</dbReference>
<sequence length="464" mass="52513">MLHIKVPQIDEMVEEAINKATSERKPQLISFVNEIDYTEAFTFLDRSQKVDQHRLFWKSADEDFTMAGVGAAHRMTAAHPNRFRKIESNWNELMNEAQVYDPYYEKGTGLVTLGGFSFDANQNNSTPWEGFPDCQMTVPAYLLTNKGSKSYLTTNLLIFEEDHKQQIIRQIEEQQHHLLHGARQELNLPKQTAWVETEAEKWKQSVKQATDDIKQGKLGKVVLARELRVKFDALVELAAIVEELCETQQNSYIFVFENGGDYFIGATPERLAKLENQKLVSTCLAGTIPRGKDKKEDHLLSQQLLNDPKNRQEHDFVVQMIREAVEACCYNVDIPSAPVVYPLRNLQHLYTPVTATLEQGYTLLDVVEKLHPTPALGGMPQKQSVDYIRKHETLNRGWYAGPVGWFDGHNNGEFAVAIRSALLQQDEASLFAGCGVVEDSDPDAEYEETAVKLRPMLSVLGGSV</sequence>
<feature type="active site" description="Proton acceptor" evidence="4">
    <location>
        <position position="220"/>
    </location>
</feature>
<dbReference type="RefSeq" id="WP_283075571.1">
    <property type="nucleotide sequence ID" value="NZ_CP121671.1"/>
</dbReference>
<dbReference type="NCBIfam" id="TIGR00543">
    <property type="entry name" value="isochor_syn"/>
    <property type="match status" value="1"/>
</dbReference>
<evidence type="ECO:0000256" key="2">
    <source>
        <dbReference type="ARBA" id="ARBA00005297"/>
    </source>
</evidence>
<gene>
    <name evidence="4" type="primary">menF</name>
    <name evidence="6" type="ORF">P9989_14385</name>
</gene>
<dbReference type="PRINTS" id="PR00095">
    <property type="entry name" value="ANTSNTHASEI"/>
</dbReference>
<evidence type="ECO:0000256" key="1">
    <source>
        <dbReference type="ARBA" id="ARBA00000799"/>
    </source>
</evidence>
<evidence type="ECO:0000313" key="6">
    <source>
        <dbReference type="EMBL" id="WFT73562.1"/>
    </source>
</evidence>
<dbReference type="Proteomes" id="UP001221597">
    <property type="component" value="Chromosome"/>
</dbReference>
<evidence type="ECO:0000313" key="7">
    <source>
        <dbReference type="Proteomes" id="UP001221597"/>
    </source>
</evidence>
<feature type="binding site" evidence="4">
    <location>
        <position position="448"/>
    </location>
    <ligand>
        <name>Mg(2+)</name>
        <dbReference type="ChEBI" id="CHEBI:18420"/>
    </ligand>
</feature>
<dbReference type="EC" id="5.4.4.2" evidence="4"/>
<feature type="binding site" evidence="4">
    <location>
        <position position="313"/>
    </location>
    <ligand>
        <name>Mg(2+)</name>
        <dbReference type="ChEBI" id="CHEBI:18420"/>
    </ligand>
</feature>
<organism evidence="6 7">
    <name type="scientific">Halobacillus naozhouensis</name>
    <dbReference type="NCBI Taxonomy" id="554880"/>
    <lineage>
        <taxon>Bacteria</taxon>
        <taxon>Bacillati</taxon>
        <taxon>Bacillota</taxon>
        <taxon>Bacilli</taxon>
        <taxon>Bacillales</taxon>
        <taxon>Bacillaceae</taxon>
        <taxon>Halobacillus</taxon>
    </lineage>
</organism>
<accession>A0ABY8IU16</accession>
<keyword evidence="4" id="KW-0479">Metal-binding</keyword>
<feature type="domain" description="Chorismate-utilising enzyme C-terminal" evidence="5">
    <location>
        <begin position="199"/>
        <end position="452"/>
    </location>
</feature>
<proteinExistence type="inferred from homology"/>
<evidence type="ECO:0000256" key="3">
    <source>
        <dbReference type="ARBA" id="ARBA00023235"/>
    </source>
</evidence>
<dbReference type="InterPro" id="IPR015890">
    <property type="entry name" value="Chorismate_C"/>
</dbReference>
<comment type="pathway">
    <text evidence="4">Quinol/quinone metabolism; 1,4-dihydroxy-2-naphthoate biosynthesis; 1,4-dihydroxy-2-naphthoate from chorismate: step 1/7.</text>
</comment>
<keyword evidence="4" id="KW-0474">Menaquinone biosynthesis</keyword>
<comment type="similarity">
    <text evidence="2 4">Belongs to the isochorismate synthase family.</text>
</comment>
<dbReference type="Pfam" id="PF00425">
    <property type="entry name" value="Chorismate_bind"/>
    <property type="match status" value="1"/>
</dbReference>
<keyword evidence="4" id="KW-0460">Magnesium</keyword>
<comment type="function">
    <text evidence="4">Catalyzes the conversion of chorismate to isochorismate.</text>
</comment>
<dbReference type="InterPro" id="IPR005801">
    <property type="entry name" value="ADC_synthase"/>
</dbReference>
<comment type="cofactor">
    <cofactor evidence="4">
        <name>Mg(2+)</name>
        <dbReference type="ChEBI" id="CHEBI:18420"/>
    </cofactor>
</comment>
<dbReference type="InterPro" id="IPR004561">
    <property type="entry name" value="IsoChor_synthase"/>
</dbReference>
<feature type="active site" description="Proton donor" evidence="4">
    <location>
        <position position="269"/>
    </location>
</feature>
<dbReference type="Gene3D" id="3.60.120.10">
    <property type="entry name" value="Anthranilate synthase"/>
    <property type="match status" value="1"/>
</dbReference>
<comment type="pathway">
    <text evidence="4">Quinol/quinone metabolism; menaquinone biosynthesis.</text>
</comment>
<protein>
    <recommendedName>
        <fullName evidence="4">Isochorismate synthase MenF</fullName>
        <ecNumber evidence="4">5.4.4.2</ecNumber>
    </recommendedName>
    <alternativeName>
        <fullName evidence="4">Isochorismate mutase</fullName>
    </alternativeName>
</protein>
<dbReference type="InterPro" id="IPR034681">
    <property type="entry name" value="MenF"/>
</dbReference>
<dbReference type="PANTHER" id="PTHR42839:SF1">
    <property type="entry name" value="ISOCHORISMATE SYNTHASE MENF"/>
    <property type="match status" value="1"/>
</dbReference>